<reference evidence="6 7" key="1">
    <citation type="submission" date="2020-05" db="EMBL/GenBank/DDBJ databases">
        <title>Identification and distribution of gene clusters putatively required for synthesis of sphingolipid metabolism inhibitors in phylogenetically diverse species of the filamentous fungus Fusarium.</title>
        <authorList>
            <person name="Kim H.-S."/>
            <person name="Busman M."/>
            <person name="Brown D.W."/>
            <person name="Divon H."/>
            <person name="Uhlig S."/>
            <person name="Proctor R.H."/>
        </authorList>
    </citation>
    <scope>NUCLEOTIDE SEQUENCE [LARGE SCALE GENOMIC DNA]</scope>
    <source>
        <strain evidence="6 7">NRRL 25311</strain>
    </source>
</reference>
<comment type="subcellular location">
    <subcellularLocation>
        <location evidence="1">Membrane</location>
        <topology evidence="1">Multi-pass membrane protein</topology>
    </subcellularLocation>
</comment>
<feature type="transmembrane region" description="Helical" evidence="5">
    <location>
        <begin position="237"/>
        <end position="257"/>
    </location>
</feature>
<evidence type="ECO:0000256" key="5">
    <source>
        <dbReference type="SAM" id="Phobius"/>
    </source>
</evidence>
<keyword evidence="3 5" id="KW-1133">Transmembrane helix</keyword>
<organism evidence="6 7">
    <name type="scientific">Fusarium denticulatum</name>
    <dbReference type="NCBI Taxonomy" id="48507"/>
    <lineage>
        <taxon>Eukaryota</taxon>
        <taxon>Fungi</taxon>
        <taxon>Dikarya</taxon>
        <taxon>Ascomycota</taxon>
        <taxon>Pezizomycotina</taxon>
        <taxon>Sordariomycetes</taxon>
        <taxon>Hypocreomycetidae</taxon>
        <taxon>Hypocreales</taxon>
        <taxon>Nectriaceae</taxon>
        <taxon>Fusarium</taxon>
        <taxon>Fusarium fujikuroi species complex</taxon>
    </lineage>
</organism>
<evidence type="ECO:0000256" key="3">
    <source>
        <dbReference type="ARBA" id="ARBA00022989"/>
    </source>
</evidence>
<name>A0A8H5XAK3_9HYPO</name>
<dbReference type="GO" id="GO:0005886">
    <property type="term" value="C:plasma membrane"/>
    <property type="evidence" value="ECO:0007669"/>
    <property type="project" value="TreeGrafter"/>
</dbReference>
<dbReference type="InterPro" id="IPR007568">
    <property type="entry name" value="RTA1"/>
</dbReference>
<dbReference type="PANTHER" id="PTHR31465">
    <property type="entry name" value="PROTEIN RTA1-RELATED"/>
    <property type="match status" value="1"/>
</dbReference>
<gene>
    <name evidence="6" type="ORF">FDENT_5447</name>
</gene>
<feature type="transmembrane region" description="Helical" evidence="5">
    <location>
        <begin position="146"/>
        <end position="170"/>
    </location>
</feature>
<evidence type="ECO:0000313" key="6">
    <source>
        <dbReference type="EMBL" id="KAF5687424.1"/>
    </source>
</evidence>
<feature type="transmembrane region" description="Helical" evidence="5">
    <location>
        <begin position="47"/>
        <end position="66"/>
    </location>
</feature>
<dbReference type="GO" id="GO:0000324">
    <property type="term" value="C:fungal-type vacuole"/>
    <property type="evidence" value="ECO:0007669"/>
    <property type="project" value="TreeGrafter"/>
</dbReference>
<feature type="transmembrane region" description="Helical" evidence="5">
    <location>
        <begin position="199"/>
        <end position="217"/>
    </location>
</feature>
<dbReference type="PANTHER" id="PTHR31465:SF7">
    <property type="entry name" value="SPHINGOID LONG-CHAIN BASE TRANSPORTER RSB1"/>
    <property type="match status" value="1"/>
</dbReference>
<sequence length="309" mass="33765">MQPTSHVALNGTQAPDMPFFCLQNTEAGACVDDTGYYLYRIDLAPNAAFLAIFTASLIGFIVTWAFTRRGTAFNVAMILGLLCEIIGYSGRIASWYNRFDMNAFLTQICCLTMGPAFMAAILQALGGGMASVASQQYKSADLGTNIMIAGLAFQVATILAFIACSVDFAIRTIHRQRTLGEAAFDQRPEIVKVRNSRRFKAFLCALSLSAFCILWRSAFRVAELSEGWKGPLMGHQYMFVGFEGILIVVAVAALNIFHPASCMKELLEMDHGGLKGIWGFRDRKSNTLISEGSVEDSDRKTPTSEAVAV</sequence>
<proteinExistence type="predicted"/>
<feature type="transmembrane region" description="Helical" evidence="5">
    <location>
        <begin position="72"/>
        <end position="90"/>
    </location>
</feature>
<feature type="transmembrane region" description="Helical" evidence="5">
    <location>
        <begin position="102"/>
        <end position="126"/>
    </location>
</feature>
<protein>
    <submittedName>
        <fullName evidence="6">Rta1p-like protein</fullName>
    </submittedName>
</protein>
<keyword evidence="2 5" id="KW-0812">Transmembrane</keyword>
<evidence type="ECO:0000256" key="2">
    <source>
        <dbReference type="ARBA" id="ARBA00022692"/>
    </source>
</evidence>
<keyword evidence="7" id="KW-1185">Reference proteome</keyword>
<dbReference type="Proteomes" id="UP000562682">
    <property type="component" value="Unassembled WGS sequence"/>
</dbReference>
<dbReference type="AlphaFoldDB" id="A0A8H5XAK3"/>
<dbReference type="Pfam" id="PF04479">
    <property type="entry name" value="RTA1"/>
    <property type="match status" value="1"/>
</dbReference>
<evidence type="ECO:0000256" key="4">
    <source>
        <dbReference type="ARBA" id="ARBA00023136"/>
    </source>
</evidence>
<comment type="caution">
    <text evidence="6">The sequence shown here is derived from an EMBL/GenBank/DDBJ whole genome shotgun (WGS) entry which is preliminary data.</text>
</comment>
<keyword evidence="4 5" id="KW-0472">Membrane</keyword>
<evidence type="ECO:0000313" key="7">
    <source>
        <dbReference type="Proteomes" id="UP000562682"/>
    </source>
</evidence>
<evidence type="ECO:0000256" key="1">
    <source>
        <dbReference type="ARBA" id="ARBA00004141"/>
    </source>
</evidence>
<accession>A0A8H5XAK3</accession>
<dbReference type="EMBL" id="JAAOAK010000132">
    <property type="protein sequence ID" value="KAF5687424.1"/>
    <property type="molecule type" value="Genomic_DNA"/>
</dbReference>